<name>W1PHL8_AMBTC</name>
<dbReference type="GO" id="GO:0051028">
    <property type="term" value="P:mRNA transport"/>
    <property type="evidence" value="ECO:0007669"/>
    <property type="project" value="UniProtKB-KW"/>
</dbReference>
<protein>
    <recommendedName>
        <fullName evidence="10">Dynein light chain</fullName>
    </recommendedName>
</protein>
<dbReference type="Gene3D" id="3.30.740.10">
    <property type="entry name" value="Protein Inhibitor Of Neuronal Nitric Oxide Synthase"/>
    <property type="match status" value="1"/>
</dbReference>
<dbReference type="KEGG" id="atr:18434809"/>
<evidence type="ECO:0000256" key="2">
    <source>
        <dbReference type="ARBA" id="ARBA00004245"/>
    </source>
</evidence>
<dbReference type="GO" id="GO:0045505">
    <property type="term" value="F:dynein intermediate chain binding"/>
    <property type="evidence" value="ECO:0000318"/>
    <property type="project" value="GO_Central"/>
</dbReference>
<evidence type="ECO:0000256" key="10">
    <source>
        <dbReference type="RuleBase" id="RU365010"/>
    </source>
</evidence>
<dbReference type="GO" id="GO:0007017">
    <property type="term" value="P:microtubule-based process"/>
    <property type="evidence" value="ECO:0007669"/>
    <property type="project" value="InterPro"/>
</dbReference>
<dbReference type="Proteomes" id="UP000017836">
    <property type="component" value="Unassembled WGS sequence"/>
</dbReference>
<dbReference type="GO" id="GO:0005634">
    <property type="term" value="C:nucleus"/>
    <property type="evidence" value="ECO:0007669"/>
    <property type="project" value="UniProtKB-SubCell"/>
</dbReference>
<keyword evidence="4 10" id="KW-0963">Cytoplasm</keyword>
<dbReference type="EMBL" id="KI393888">
    <property type="protein sequence ID" value="ERN06610.1"/>
    <property type="molecule type" value="Genomic_DNA"/>
</dbReference>
<dbReference type="Gramene" id="ERN06610">
    <property type="protein sequence ID" value="ERN06610"/>
    <property type="gene ID" value="AMTR_s00058p00158800"/>
</dbReference>
<keyword evidence="8 10" id="KW-0206">Cytoskeleton</keyword>
<keyword evidence="10" id="KW-0243">Dynein</keyword>
<dbReference type="STRING" id="13333.W1PHL8"/>
<evidence type="ECO:0000256" key="8">
    <source>
        <dbReference type="ARBA" id="ARBA00023212"/>
    </source>
</evidence>
<keyword evidence="9" id="KW-0539">Nucleus</keyword>
<sequence>MNLAAIAIDLGVRVRAANMPAPLQERAFRQASLILSETKTKRPNCKLVALSIKKEFDGCYGPAWHCIVGTSFGSFVTHSPGGFVYFSIDKISILLFKTKVDLVPTPSSYDPRHHRMSL</sequence>
<accession>W1PHL8</accession>
<dbReference type="Pfam" id="PF01221">
    <property type="entry name" value="Dynein_light"/>
    <property type="match status" value="1"/>
</dbReference>
<evidence type="ECO:0000313" key="12">
    <source>
        <dbReference type="Proteomes" id="UP000017836"/>
    </source>
</evidence>
<reference evidence="12" key="1">
    <citation type="journal article" date="2013" name="Science">
        <title>The Amborella genome and the evolution of flowering plants.</title>
        <authorList>
            <consortium name="Amborella Genome Project"/>
        </authorList>
    </citation>
    <scope>NUCLEOTIDE SEQUENCE [LARGE SCALE GENOMIC DNA]</scope>
</reference>
<evidence type="ECO:0000256" key="6">
    <source>
        <dbReference type="ARBA" id="ARBA00022816"/>
    </source>
</evidence>
<organism evidence="11 12">
    <name type="scientific">Amborella trichopoda</name>
    <dbReference type="NCBI Taxonomy" id="13333"/>
    <lineage>
        <taxon>Eukaryota</taxon>
        <taxon>Viridiplantae</taxon>
        <taxon>Streptophyta</taxon>
        <taxon>Embryophyta</taxon>
        <taxon>Tracheophyta</taxon>
        <taxon>Spermatophyta</taxon>
        <taxon>Magnoliopsida</taxon>
        <taxon>Amborellales</taxon>
        <taxon>Amborellaceae</taxon>
        <taxon>Amborella</taxon>
    </lineage>
</organism>
<evidence type="ECO:0000313" key="11">
    <source>
        <dbReference type="EMBL" id="ERN06610.1"/>
    </source>
</evidence>
<keyword evidence="6" id="KW-0509">mRNA transport</keyword>
<dbReference type="GO" id="GO:0015031">
    <property type="term" value="P:protein transport"/>
    <property type="evidence" value="ECO:0007669"/>
    <property type="project" value="UniProtKB-KW"/>
</dbReference>
<comment type="similarity">
    <text evidence="10">Belongs to the dynein light chain family.</text>
</comment>
<proteinExistence type="inferred from homology"/>
<comment type="subcellular location">
    <subcellularLocation>
        <location evidence="2 10">Cytoplasm</location>
        <location evidence="2 10">Cytoskeleton</location>
    </subcellularLocation>
    <subcellularLocation>
        <location evidence="1">Nucleus</location>
    </subcellularLocation>
</comment>
<keyword evidence="10" id="KW-0505">Motor protein</keyword>
<evidence type="ECO:0000256" key="9">
    <source>
        <dbReference type="ARBA" id="ARBA00023242"/>
    </source>
</evidence>
<keyword evidence="12" id="KW-1185">Reference proteome</keyword>
<dbReference type="OrthoDB" id="10033309at2759"/>
<dbReference type="GO" id="GO:0005868">
    <property type="term" value="C:cytoplasmic dynein complex"/>
    <property type="evidence" value="ECO:0000318"/>
    <property type="project" value="GO_Central"/>
</dbReference>
<dbReference type="GO" id="GO:0005874">
    <property type="term" value="C:microtubule"/>
    <property type="evidence" value="ECO:0007669"/>
    <property type="project" value="UniProtKB-KW"/>
</dbReference>
<dbReference type="InterPro" id="IPR001372">
    <property type="entry name" value="Dynein_light_chain_typ-1/2"/>
</dbReference>
<dbReference type="PANTHER" id="PTHR11886:SF39">
    <property type="entry name" value="DYNEIN LIGHT CHAIN"/>
    <property type="match status" value="1"/>
</dbReference>
<dbReference type="SMART" id="SM01375">
    <property type="entry name" value="Dynein_light"/>
    <property type="match status" value="1"/>
</dbReference>
<evidence type="ECO:0000256" key="3">
    <source>
        <dbReference type="ARBA" id="ARBA00022448"/>
    </source>
</evidence>
<evidence type="ECO:0000256" key="7">
    <source>
        <dbReference type="ARBA" id="ARBA00022927"/>
    </source>
</evidence>
<evidence type="ECO:0000256" key="4">
    <source>
        <dbReference type="ARBA" id="ARBA00022490"/>
    </source>
</evidence>
<dbReference type="AlphaFoldDB" id="W1PHL8"/>
<dbReference type="SUPFAM" id="SSF54648">
    <property type="entry name" value="DLC"/>
    <property type="match status" value="1"/>
</dbReference>
<dbReference type="InterPro" id="IPR037177">
    <property type="entry name" value="DLC_sf"/>
</dbReference>
<dbReference type="HOGENOM" id="CLU_070944_1_1_1"/>
<keyword evidence="5 10" id="KW-0493">Microtubule</keyword>
<evidence type="ECO:0000256" key="5">
    <source>
        <dbReference type="ARBA" id="ARBA00022701"/>
    </source>
</evidence>
<gene>
    <name evidence="11" type="ORF">AMTR_s00058p00158800</name>
</gene>
<dbReference type="eggNOG" id="KOG3430">
    <property type="taxonomic scope" value="Eukaryota"/>
</dbReference>
<keyword evidence="7" id="KW-0653">Protein transport</keyword>
<dbReference type="PANTHER" id="PTHR11886">
    <property type="entry name" value="DYNEIN LIGHT CHAIN"/>
    <property type="match status" value="1"/>
</dbReference>
<dbReference type="FunFam" id="3.30.740.10:FF:000005">
    <property type="entry name" value="Dynein light chain"/>
    <property type="match status" value="1"/>
</dbReference>
<keyword evidence="3" id="KW-0813">Transport</keyword>
<evidence type="ECO:0000256" key="1">
    <source>
        <dbReference type="ARBA" id="ARBA00004123"/>
    </source>
</evidence>